<dbReference type="GO" id="GO:0051536">
    <property type="term" value="F:iron-sulfur cluster binding"/>
    <property type="evidence" value="ECO:0007669"/>
    <property type="project" value="InterPro"/>
</dbReference>
<dbReference type="Proteomes" id="UP000182888">
    <property type="component" value="Unassembled WGS sequence"/>
</dbReference>
<evidence type="ECO:0000313" key="3">
    <source>
        <dbReference type="Proteomes" id="UP000182888"/>
    </source>
</evidence>
<dbReference type="Gene3D" id="3.10.20.440">
    <property type="entry name" value="2Fe-2S iron-sulphur cluster binding domain, sarcosine oxidase, alpha subunit, N-terminal domain"/>
    <property type="match status" value="1"/>
</dbReference>
<evidence type="ECO:0000313" key="2">
    <source>
        <dbReference type="EMBL" id="CDX50975.1"/>
    </source>
</evidence>
<dbReference type="SUPFAM" id="SSF54292">
    <property type="entry name" value="2Fe-2S ferredoxin-like"/>
    <property type="match status" value="1"/>
</dbReference>
<dbReference type="Pfam" id="PF13510">
    <property type="entry name" value="Fer2_4"/>
    <property type="match status" value="1"/>
</dbReference>
<sequence>MTLLNKPASSHFPLYRLLVDDPGGIVVDLDGEQLAAYPHETVASLMLRHIDPSQYRRSAVSGEPRAPLCMMGVCFECLVEIDGQKNQQACFVRVRSGMTIRRQFPRGERQ</sequence>
<keyword evidence="1" id="KW-0560">Oxidoreductase</keyword>
<name>A0A0K2VQ81_MESPL</name>
<evidence type="ECO:0000256" key="1">
    <source>
        <dbReference type="ARBA" id="ARBA00023002"/>
    </source>
</evidence>
<proteinExistence type="predicted"/>
<dbReference type="InterPro" id="IPR042204">
    <property type="entry name" value="2Fe-2S-bd_N"/>
</dbReference>
<reference evidence="3" key="1">
    <citation type="submission" date="2014-08" db="EMBL/GenBank/DDBJ databases">
        <authorList>
            <person name="Edwards T."/>
        </authorList>
    </citation>
    <scope>NUCLEOTIDE SEQUENCE [LARGE SCALE GENOMIC DNA]</scope>
</reference>
<dbReference type="InterPro" id="IPR036010">
    <property type="entry name" value="2Fe-2S_ferredoxin-like_sf"/>
</dbReference>
<dbReference type="GO" id="GO:0016491">
    <property type="term" value="F:oxidoreductase activity"/>
    <property type="evidence" value="ECO:0007669"/>
    <property type="project" value="UniProtKB-KW"/>
</dbReference>
<accession>A0A0K2VQ81</accession>
<organism evidence="2 3">
    <name type="scientific">Mesorhizobium plurifarium</name>
    <dbReference type="NCBI Taxonomy" id="69974"/>
    <lineage>
        <taxon>Bacteria</taxon>
        <taxon>Pseudomonadati</taxon>
        <taxon>Pseudomonadota</taxon>
        <taxon>Alphaproteobacteria</taxon>
        <taxon>Hyphomicrobiales</taxon>
        <taxon>Phyllobacteriaceae</taxon>
        <taxon>Mesorhizobium</taxon>
    </lineage>
</organism>
<protein>
    <recommendedName>
        <fullName evidence="4">(2Fe-2S)-binding protein</fullName>
    </recommendedName>
</protein>
<dbReference type="AlphaFoldDB" id="A0A0K2VQ81"/>
<gene>
    <name evidence="2" type="ORF">MPL1032_130071</name>
</gene>
<dbReference type="EMBL" id="CCND01000005">
    <property type="protein sequence ID" value="CDX50975.1"/>
    <property type="molecule type" value="Genomic_DNA"/>
</dbReference>
<evidence type="ECO:0008006" key="4">
    <source>
        <dbReference type="Google" id="ProtNLM"/>
    </source>
</evidence>